<feature type="compositionally biased region" description="Polar residues" evidence="5">
    <location>
        <begin position="230"/>
        <end position="251"/>
    </location>
</feature>
<feature type="region of interest" description="Disordered" evidence="5">
    <location>
        <begin position="194"/>
        <end position="252"/>
    </location>
</feature>
<keyword evidence="2" id="KW-0238">DNA-binding</keyword>
<feature type="domain" description="SANT" evidence="7">
    <location>
        <begin position="73"/>
        <end position="124"/>
    </location>
</feature>
<feature type="compositionally biased region" description="Polar residues" evidence="5">
    <location>
        <begin position="204"/>
        <end position="214"/>
    </location>
</feature>
<accession>K0SMA8</accession>
<dbReference type="Gene3D" id="1.10.10.60">
    <property type="entry name" value="Homeodomain-like"/>
    <property type="match status" value="1"/>
</dbReference>
<dbReference type="SUPFAM" id="SSF46689">
    <property type="entry name" value="Homeodomain-like"/>
    <property type="match status" value="1"/>
</dbReference>
<dbReference type="AlphaFoldDB" id="K0SMA8"/>
<dbReference type="InterPro" id="IPR017884">
    <property type="entry name" value="SANT_dom"/>
</dbReference>
<evidence type="ECO:0000256" key="3">
    <source>
        <dbReference type="ARBA" id="ARBA00023163"/>
    </source>
</evidence>
<dbReference type="GO" id="GO:0000978">
    <property type="term" value="F:RNA polymerase II cis-regulatory region sequence-specific DNA binding"/>
    <property type="evidence" value="ECO:0007669"/>
    <property type="project" value="TreeGrafter"/>
</dbReference>
<dbReference type="InterPro" id="IPR009057">
    <property type="entry name" value="Homeodomain-like_sf"/>
</dbReference>
<dbReference type="InterPro" id="IPR001005">
    <property type="entry name" value="SANT/Myb"/>
</dbReference>
<keyword evidence="10" id="KW-1185">Reference proteome</keyword>
<comment type="caution">
    <text evidence="9">The sequence shown here is derived from an EMBL/GenBank/DDBJ whole genome shotgun (WGS) entry which is preliminary data.</text>
</comment>
<evidence type="ECO:0000256" key="2">
    <source>
        <dbReference type="ARBA" id="ARBA00023125"/>
    </source>
</evidence>
<dbReference type="Proteomes" id="UP000266841">
    <property type="component" value="Unassembled WGS sequence"/>
</dbReference>
<dbReference type="GO" id="GO:0042796">
    <property type="term" value="P:snRNA transcription by RNA polymerase III"/>
    <property type="evidence" value="ECO:0007669"/>
    <property type="project" value="TreeGrafter"/>
</dbReference>
<dbReference type="PANTHER" id="PTHR46621">
    <property type="entry name" value="SNRNA-ACTIVATING PROTEIN COMPLEX SUBUNIT 4"/>
    <property type="match status" value="1"/>
</dbReference>
<dbReference type="PANTHER" id="PTHR46621:SF1">
    <property type="entry name" value="SNRNA-ACTIVATING PROTEIN COMPLEX SUBUNIT 4"/>
    <property type="match status" value="1"/>
</dbReference>
<feature type="domain" description="HTH myb-type" evidence="8">
    <location>
        <begin position="67"/>
        <end position="124"/>
    </location>
</feature>
<dbReference type="GO" id="GO:0042795">
    <property type="term" value="P:snRNA transcription by RNA polymerase II"/>
    <property type="evidence" value="ECO:0007669"/>
    <property type="project" value="TreeGrafter"/>
</dbReference>
<dbReference type="InterPro" id="IPR017930">
    <property type="entry name" value="Myb_dom"/>
</dbReference>
<keyword evidence="3" id="KW-0804">Transcription</keyword>
<evidence type="ECO:0000256" key="1">
    <source>
        <dbReference type="ARBA" id="ARBA00023015"/>
    </source>
</evidence>
<dbReference type="PROSITE" id="PS50090">
    <property type="entry name" value="MYB_LIKE"/>
    <property type="match status" value="1"/>
</dbReference>
<keyword evidence="1" id="KW-0805">Transcription regulation</keyword>
<dbReference type="PROSITE" id="PS51294">
    <property type="entry name" value="HTH_MYB"/>
    <property type="match status" value="1"/>
</dbReference>
<feature type="compositionally biased region" description="Basic residues" evidence="5">
    <location>
        <begin position="126"/>
        <end position="136"/>
    </location>
</feature>
<protein>
    <submittedName>
        <fullName evidence="9">Uncharacterized protein</fullName>
    </submittedName>
</protein>
<evidence type="ECO:0000313" key="9">
    <source>
        <dbReference type="EMBL" id="EJK66094.1"/>
    </source>
</evidence>
<dbReference type="InterPro" id="IPR051575">
    <property type="entry name" value="Myb-like_DNA-bd"/>
</dbReference>
<dbReference type="EMBL" id="AGNL01015277">
    <property type="protein sequence ID" value="EJK66094.1"/>
    <property type="molecule type" value="Genomic_DNA"/>
</dbReference>
<keyword evidence="4" id="KW-0539">Nucleus</keyword>
<reference evidence="9 10" key="1">
    <citation type="journal article" date="2012" name="Genome Biol.">
        <title>Genome and low-iron response of an oceanic diatom adapted to chronic iron limitation.</title>
        <authorList>
            <person name="Lommer M."/>
            <person name="Specht M."/>
            <person name="Roy A.S."/>
            <person name="Kraemer L."/>
            <person name="Andreson R."/>
            <person name="Gutowska M.A."/>
            <person name="Wolf J."/>
            <person name="Bergner S.V."/>
            <person name="Schilhabel M.B."/>
            <person name="Klostermeier U.C."/>
            <person name="Beiko R.G."/>
            <person name="Rosenstiel P."/>
            <person name="Hippler M."/>
            <person name="Laroche J."/>
        </authorList>
    </citation>
    <scope>NUCLEOTIDE SEQUENCE [LARGE SCALE GENOMIC DNA]</scope>
    <source>
        <strain evidence="9 10">CCMP1005</strain>
    </source>
</reference>
<sequence>MEHTNRKCQSEKGHTETTDRVLKPHGLYRVEARFNGYGARSTILRLDLSGSAWAYLGRALPGIKMASKGNKIKRWTEEETEIFERGVAKYGWGCWSKIAASSRSLRRTSNQVKSFAQKYKVRNRKTKSNLFLKRHNKDQAPARPKKRLKRLRLESASRRSNREAPNLPASPKTSIMKANDVPCSREVQPPFYSFCNDKRRGKANTPSPSSIKNSKSCDIKSDSAADALASTPTKNDLPAESTQPLAESSQPPHAFLRVNIEPSFDELKKTTVVSPPSSTRNTEKDSGINFFERVSLEEEDHSFIAGDSKFSGLFNDVSSRSLEKIDVSSSDPMFDLEVMFGNSTLSREDAPGDGSTSPVNLEQESLAWDPLPLASSHAVVTEEDIEGVSTAEFLKDARDFIKADVDYNNPNECTIHEDGLTRSPLDKPALERYRIKNVLESHLKEEWWFEAESKAGDVADVEMPRENQLERLISLTAVMVESSEWHRASCARDKMEVFLVGSRLVELWGLVLNFMTLDSDAKARIPAVKNMSARIDWLCRCRCLDTQAEP</sequence>
<evidence type="ECO:0000259" key="6">
    <source>
        <dbReference type="PROSITE" id="PS50090"/>
    </source>
</evidence>
<evidence type="ECO:0000256" key="4">
    <source>
        <dbReference type="ARBA" id="ARBA00023242"/>
    </source>
</evidence>
<evidence type="ECO:0000259" key="7">
    <source>
        <dbReference type="PROSITE" id="PS51293"/>
    </source>
</evidence>
<dbReference type="SMART" id="SM00717">
    <property type="entry name" value="SANT"/>
    <property type="match status" value="1"/>
</dbReference>
<dbReference type="Pfam" id="PF00249">
    <property type="entry name" value="Myb_DNA-binding"/>
    <property type="match status" value="1"/>
</dbReference>
<dbReference type="PROSITE" id="PS51293">
    <property type="entry name" value="SANT"/>
    <property type="match status" value="1"/>
</dbReference>
<proteinExistence type="predicted"/>
<name>K0SMA8_THAOC</name>
<dbReference type="GO" id="GO:0001006">
    <property type="term" value="F:RNA polymerase III type 3 promoter sequence-specific DNA binding"/>
    <property type="evidence" value="ECO:0007669"/>
    <property type="project" value="TreeGrafter"/>
</dbReference>
<gene>
    <name evidence="9" type="ORF">THAOC_13007</name>
</gene>
<dbReference type="CDD" id="cd00167">
    <property type="entry name" value="SANT"/>
    <property type="match status" value="1"/>
</dbReference>
<evidence type="ECO:0000259" key="8">
    <source>
        <dbReference type="PROSITE" id="PS51294"/>
    </source>
</evidence>
<feature type="region of interest" description="Disordered" evidence="5">
    <location>
        <begin position="126"/>
        <end position="181"/>
    </location>
</feature>
<dbReference type="GO" id="GO:0019185">
    <property type="term" value="C:snRNA-activating protein complex"/>
    <property type="evidence" value="ECO:0007669"/>
    <property type="project" value="TreeGrafter"/>
</dbReference>
<feature type="compositionally biased region" description="Basic and acidic residues" evidence="5">
    <location>
        <begin position="151"/>
        <end position="162"/>
    </location>
</feature>
<evidence type="ECO:0000313" key="10">
    <source>
        <dbReference type="Proteomes" id="UP000266841"/>
    </source>
</evidence>
<feature type="domain" description="Myb-like" evidence="6">
    <location>
        <begin position="74"/>
        <end position="120"/>
    </location>
</feature>
<organism evidence="9 10">
    <name type="scientific">Thalassiosira oceanica</name>
    <name type="common">Marine diatom</name>
    <dbReference type="NCBI Taxonomy" id="159749"/>
    <lineage>
        <taxon>Eukaryota</taxon>
        <taxon>Sar</taxon>
        <taxon>Stramenopiles</taxon>
        <taxon>Ochrophyta</taxon>
        <taxon>Bacillariophyta</taxon>
        <taxon>Coscinodiscophyceae</taxon>
        <taxon>Thalassiosirophycidae</taxon>
        <taxon>Thalassiosirales</taxon>
        <taxon>Thalassiosiraceae</taxon>
        <taxon>Thalassiosira</taxon>
    </lineage>
</organism>
<evidence type="ECO:0000256" key="5">
    <source>
        <dbReference type="SAM" id="MobiDB-lite"/>
    </source>
</evidence>